<evidence type="ECO:0000313" key="2">
    <source>
        <dbReference type="Proteomes" id="UP000192727"/>
    </source>
</evidence>
<sequence>MLKKNVKVYLAFVIFAVVGIALFWLLGFKEKPETRIIKHGEVPGEIIYTYSHPLNSPSKIVWTKDGSFIHEETINGIAIMYIQPDLQGNLWTPSTKNDKLYKLTSDYQVETSRTPGTTKNFKILNGDKVSSHSNLSNIDFNKLWYEGEKKSFQMKLEGFLREFAKDGDKLYIFADFIAKGTSVLYEVDIPSEKITNTVPLPEGVADDMVIYQDKVVLATKTSLTVVNRSDWKVSTVKLSYPDVRPVSLYTRDDHLYVTLRSDVDLSGLKIIKLDRNFNEVSKVDLGLVYSGDQYKDDKIYIYSGGNDPERGISGELSVYKLDTWERLGSLVLPSGPNNYNVSGFTVL</sequence>
<dbReference type="SUPFAM" id="SSF50969">
    <property type="entry name" value="YVTN repeat-like/Quinoprotein amine dehydrogenase"/>
    <property type="match status" value="1"/>
</dbReference>
<dbReference type="RefSeq" id="WP_024093303.1">
    <property type="nucleotide sequence ID" value="NZ_CP019794.1"/>
</dbReference>
<accession>A0A1V0UUX2</accession>
<dbReference type="Proteomes" id="UP000192727">
    <property type="component" value="Chromosome"/>
</dbReference>
<dbReference type="InterPro" id="IPR011044">
    <property type="entry name" value="Quino_amine_DH_bsu"/>
</dbReference>
<evidence type="ECO:0000313" key="1">
    <source>
        <dbReference type="EMBL" id="ARF69049.1"/>
    </source>
</evidence>
<organism evidence="1 2">
    <name type="scientific">Paenibacillus larvae subsp. pulvifaciens</name>
    <dbReference type="NCBI Taxonomy" id="1477"/>
    <lineage>
        <taxon>Bacteria</taxon>
        <taxon>Bacillati</taxon>
        <taxon>Bacillota</taxon>
        <taxon>Bacilli</taxon>
        <taxon>Bacillales</taxon>
        <taxon>Paenibacillaceae</taxon>
        <taxon>Paenibacillus</taxon>
    </lineage>
</organism>
<gene>
    <name evidence="1" type="ORF">B7C51_16395</name>
</gene>
<dbReference type="AlphaFoldDB" id="A0A1V0UUX2"/>
<dbReference type="EMBL" id="CP020557">
    <property type="protein sequence ID" value="ARF69049.1"/>
    <property type="molecule type" value="Genomic_DNA"/>
</dbReference>
<dbReference type="GeneID" id="64217747"/>
<name>A0A1V0UUX2_9BACL</name>
<protein>
    <submittedName>
        <fullName evidence="1">Uncharacterized protein</fullName>
    </submittedName>
</protein>
<proteinExistence type="predicted"/>
<reference evidence="1 2" key="1">
    <citation type="submission" date="2017-03" db="EMBL/GenBank/DDBJ databases">
        <title>Paenibacillus larvae genome sequencing.</title>
        <authorList>
            <person name="Dingman D.W."/>
        </authorList>
    </citation>
    <scope>NUCLEOTIDE SEQUENCE [LARGE SCALE GENOMIC DNA]</scope>
    <source>
        <strain evidence="1 2">SAG 10367</strain>
    </source>
</reference>